<organism evidence="2 3">
    <name type="scientific">Brevibacillus fluminis</name>
    <dbReference type="NCBI Taxonomy" id="511487"/>
    <lineage>
        <taxon>Bacteria</taxon>
        <taxon>Bacillati</taxon>
        <taxon>Bacillota</taxon>
        <taxon>Bacilli</taxon>
        <taxon>Bacillales</taxon>
        <taxon>Paenibacillaceae</taxon>
        <taxon>Brevibacillus</taxon>
    </lineage>
</organism>
<proteinExistence type="predicted"/>
<dbReference type="SMART" id="SM00028">
    <property type="entry name" value="TPR"/>
    <property type="match status" value="5"/>
</dbReference>
<dbReference type="InterPro" id="IPR019734">
    <property type="entry name" value="TPR_rpt"/>
</dbReference>
<reference evidence="2 3" key="1">
    <citation type="submission" date="2018-10" db="EMBL/GenBank/DDBJ databases">
        <title>Phylogenomics of Brevibacillus.</title>
        <authorList>
            <person name="Dunlap C."/>
        </authorList>
    </citation>
    <scope>NUCLEOTIDE SEQUENCE [LARGE SCALE GENOMIC DNA]</scope>
    <source>
        <strain evidence="2 3">JCM 15716</strain>
    </source>
</reference>
<evidence type="ECO:0000313" key="3">
    <source>
        <dbReference type="Proteomes" id="UP000271031"/>
    </source>
</evidence>
<sequence>MYIDEWFQSLTQRIRAIENEWQTATETRKQELLSKLWELRNASDSVVDLWLQYEEKLSHVMKHITGELAAEQLQASLGGQSTSAYTGTLKAGGKEASGASGLALNQKSAKSDPASNAKDGSDDEDAMIRYRKGEGFFHLRLYENARGYFRELVAEAPDWETGRLYYAYSLLFCEDREEAMREFRLIGKTAASKNVAAISYNAIGCMLAEEEKWLEARQAFCETLAHQPANTQAMYNMALTHLRDDEPEEAIEILDLYLSSMPDDWEAHVAWLHAAKSIAAKETAWIKETPPGLQLPIRQLDASVLYEIALFFESNGQNQRAYHCYRHLTERFPADDVAWHGMAWNVWLLHGAERALPLLKKVISLAPHKLDYLFSYGWLLLFNGEESRAASAFRFMLTKDVSNHLAKAGLIVASERLGDYPLAEMLADSLRSHNEAYLRALGNYHLGRLAAIQEQWNNAEAYFDQALEIPEASLFLTIVRNMQEAGDMANSKQEYQAPMPNVTIH</sequence>
<dbReference type="AlphaFoldDB" id="A0A3M8D2J1"/>
<protein>
    <submittedName>
        <fullName evidence="2">Uncharacterized protein</fullName>
    </submittedName>
</protein>
<dbReference type="PANTHER" id="PTHR12558:SF13">
    <property type="entry name" value="CELL DIVISION CYCLE PROTEIN 27 HOMOLOG"/>
    <property type="match status" value="1"/>
</dbReference>
<dbReference type="Proteomes" id="UP000271031">
    <property type="component" value="Unassembled WGS sequence"/>
</dbReference>
<dbReference type="InterPro" id="IPR011990">
    <property type="entry name" value="TPR-like_helical_dom_sf"/>
</dbReference>
<dbReference type="EMBL" id="RHHQ01000022">
    <property type="protein sequence ID" value="RNB81667.1"/>
    <property type="molecule type" value="Genomic_DNA"/>
</dbReference>
<name>A0A3M8D2J1_9BACL</name>
<dbReference type="SUPFAM" id="SSF48452">
    <property type="entry name" value="TPR-like"/>
    <property type="match status" value="3"/>
</dbReference>
<dbReference type="RefSeq" id="WP_122920751.1">
    <property type="nucleotide sequence ID" value="NZ_RHHQ01000022.1"/>
</dbReference>
<dbReference type="Gene3D" id="1.25.40.10">
    <property type="entry name" value="Tetratricopeptide repeat domain"/>
    <property type="match status" value="2"/>
</dbReference>
<feature type="region of interest" description="Disordered" evidence="1">
    <location>
        <begin position="101"/>
        <end position="122"/>
    </location>
</feature>
<comment type="caution">
    <text evidence="2">The sequence shown here is derived from an EMBL/GenBank/DDBJ whole genome shotgun (WGS) entry which is preliminary data.</text>
</comment>
<accession>A0A3M8D2J1</accession>
<dbReference type="Pfam" id="PF14559">
    <property type="entry name" value="TPR_19"/>
    <property type="match status" value="1"/>
</dbReference>
<dbReference type="OrthoDB" id="2370959at2"/>
<dbReference type="PANTHER" id="PTHR12558">
    <property type="entry name" value="CELL DIVISION CYCLE 16,23,27"/>
    <property type="match status" value="1"/>
</dbReference>
<evidence type="ECO:0000256" key="1">
    <source>
        <dbReference type="SAM" id="MobiDB-lite"/>
    </source>
</evidence>
<gene>
    <name evidence="2" type="ORF">EDM56_25470</name>
</gene>
<keyword evidence="3" id="KW-1185">Reference proteome</keyword>
<evidence type="ECO:0000313" key="2">
    <source>
        <dbReference type="EMBL" id="RNB81667.1"/>
    </source>
</evidence>